<evidence type="ECO:0000313" key="2">
    <source>
        <dbReference type="EMBL" id="EFI34565.1"/>
    </source>
</evidence>
<keyword evidence="2" id="KW-0449">Lipoprotein</keyword>
<dbReference type="Proteomes" id="UP000005496">
    <property type="component" value="Unassembled WGS sequence"/>
</dbReference>
<dbReference type="EMBL" id="ACJN02000002">
    <property type="protein sequence ID" value="EFI34565.1"/>
    <property type="molecule type" value="Genomic_DNA"/>
</dbReference>
<reference evidence="2" key="1">
    <citation type="submission" date="2010-05" db="EMBL/GenBank/DDBJ databases">
        <title>The draft genome of Desulfonatronospira thiodismutans ASO3-1.</title>
        <authorList>
            <consortium name="US DOE Joint Genome Institute (JGI-PGF)"/>
            <person name="Lucas S."/>
            <person name="Copeland A."/>
            <person name="Lapidus A."/>
            <person name="Cheng J.-F."/>
            <person name="Bruce D."/>
            <person name="Goodwin L."/>
            <person name="Pitluck S."/>
            <person name="Chertkov O."/>
            <person name="Brettin T."/>
            <person name="Detter J.C."/>
            <person name="Han C."/>
            <person name="Land M.L."/>
            <person name="Hauser L."/>
            <person name="Kyrpides N."/>
            <person name="Mikhailova N."/>
            <person name="Muyzer G."/>
            <person name="Woyke T."/>
        </authorList>
    </citation>
    <scope>NUCLEOTIDE SEQUENCE [LARGE SCALE GENOMIC DNA]</scope>
    <source>
        <strain evidence="2">ASO3-1</strain>
    </source>
</reference>
<evidence type="ECO:0000313" key="3">
    <source>
        <dbReference type="Proteomes" id="UP000005496"/>
    </source>
</evidence>
<keyword evidence="3" id="KW-1185">Reference proteome</keyword>
<organism evidence="2 3">
    <name type="scientific">Desulfonatronospira thiodismutans ASO3-1</name>
    <dbReference type="NCBI Taxonomy" id="555779"/>
    <lineage>
        <taxon>Bacteria</taxon>
        <taxon>Pseudomonadati</taxon>
        <taxon>Thermodesulfobacteriota</taxon>
        <taxon>Desulfovibrionia</taxon>
        <taxon>Desulfovibrionales</taxon>
        <taxon>Desulfonatronovibrionaceae</taxon>
        <taxon>Desulfonatronospira</taxon>
    </lineage>
</organism>
<comment type="caution">
    <text evidence="2">The sequence shown here is derived from an EMBL/GenBank/DDBJ whole genome shotgun (WGS) entry which is preliminary data.</text>
</comment>
<protein>
    <submittedName>
        <fullName evidence="2">Lipoprotein</fullName>
    </submittedName>
</protein>
<gene>
    <name evidence="2" type="ORF">Dthio_PD1937</name>
</gene>
<dbReference type="PROSITE" id="PS51257">
    <property type="entry name" value="PROKAR_LIPOPROTEIN"/>
    <property type="match status" value="1"/>
</dbReference>
<dbReference type="AlphaFoldDB" id="D6SP89"/>
<name>D6SP89_9BACT</name>
<evidence type="ECO:0000256" key="1">
    <source>
        <dbReference type="SAM" id="SignalP"/>
    </source>
</evidence>
<dbReference type="OrthoDB" id="9794844at2"/>
<dbReference type="RefSeq" id="WP_008869885.1">
    <property type="nucleotide sequence ID" value="NZ_ACJN02000002.1"/>
</dbReference>
<accession>D6SP89</accession>
<keyword evidence="1" id="KW-0732">Signal</keyword>
<proteinExistence type="predicted"/>
<dbReference type="eggNOG" id="ENOG5032BCF">
    <property type="taxonomic scope" value="Bacteria"/>
</dbReference>
<feature type="chain" id="PRO_5003087902" evidence="1">
    <location>
        <begin position="20"/>
        <end position="146"/>
    </location>
</feature>
<sequence length="146" mass="16858">MWKTLSVALMLLILSGCWATREPEPESFEPVTESQEPEQRETAAHGYYDFDDIPIPKEMNIDRDESILFESQGVKAGMLTYSGRVDSNSLFNYFLSALPNEGWEKLSYIKYGTQIQTFAKDDRLCIIRIIDGRLRTELQIWISPKI</sequence>
<feature type="signal peptide" evidence="1">
    <location>
        <begin position="1"/>
        <end position="19"/>
    </location>
</feature>